<dbReference type="Proteomes" id="UP000639338">
    <property type="component" value="Unassembled WGS sequence"/>
</dbReference>
<feature type="compositionally biased region" description="Basic and acidic residues" evidence="2">
    <location>
        <begin position="427"/>
        <end position="439"/>
    </location>
</feature>
<protein>
    <recommendedName>
        <fullName evidence="3">BOD1/SHG1 domain-containing protein</fullName>
    </recommendedName>
</protein>
<feature type="region of interest" description="Disordered" evidence="2">
    <location>
        <begin position="179"/>
        <end position="208"/>
    </location>
</feature>
<feature type="compositionally biased region" description="Polar residues" evidence="2">
    <location>
        <begin position="260"/>
        <end position="279"/>
    </location>
</feature>
<dbReference type="GO" id="GO:0048188">
    <property type="term" value="C:Set1C/COMPASS complex"/>
    <property type="evidence" value="ECO:0007669"/>
    <property type="project" value="TreeGrafter"/>
</dbReference>
<feature type="domain" description="BOD1/SHG1" evidence="3">
    <location>
        <begin position="20"/>
        <end position="115"/>
    </location>
</feature>
<organism evidence="4 5">
    <name type="scientific">Aphidius gifuensis</name>
    <name type="common">Parasitoid wasp</name>
    <dbReference type="NCBI Taxonomy" id="684658"/>
    <lineage>
        <taxon>Eukaryota</taxon>
        <taxon>Metazoa</taxon>
        <taxon>Ecdysozoa</taxon>
        <taxon>Arthropoda</taxon>
        <taxon>Hexapoda</taxon>
        <taxon>Insecta</taxon>
        <taxon>Pterygota</taxon>
        <taxon>Neoptera</taxon>
        <taxon>Endopterygota</taxon>
        <taxon>Hymenoptera</taxon>
        <taxon>Apocrita</taxon>
        <taxon>Ichneumonoidea</taxon>
        <taxon>Braconidae</taxon>
        <taxon>Aphidiinae</taxon>
        <taxon>Aphidius</taxon>
    </lineage>
</organism>
<evidence type="ECO:0000313" key="4">
    <source>
        <dbReference type="EMBL" id="KAF7995959.1"/>
    </source>
</evidence>
<feature type="compositionally biased region" description="Low complexity" evidence="2">
    <location>
        <begin position="702"/>
        <end position="722"/>
    </location>
</feature>
<evidence type="ECO:0000256" key="2">
    <source>
        <dbReference type="SAM" id="MobiDB-lite"/>
    </source>
</evidence>
<keyword evidence="5" id="KW-1185">Reference proteome</keyword>
<keyword evidence="1" id="KW-0175">Coiled coil</keyword>
<feature type="compositionally biased region" description="Polar residues" evidence="2">
    <location>
        <begin position="690"/>
        <end position="701"/>
    </location>
</feature>
<feature type="compositionally biased region" description="Low complexity" evidence="2">
    <location>
        <begin position="676"/>
        <end position="689"/>
    </location>
</feature>
<feature type="region of interest" description="Disordered" evidence="2">
    <location>
        <begin position="237"/>
        <end position="295"/>
    </location>
</feature>
<dbReference type="PANTHER" id="PTHR31532">
    <property type="entry name" value="BIORIENTATION OF CHROMOSOMES IN CELL DIVISION 1 FAMILY MEMBER"/>
    <property type="match status" value="1"/>
</dbReference>
<dbReference type="EMBL" id="JACMRX010000002">
    <property type="protein sequence ID" value="KAF7995959.1"/>
    <property type="molecule type" value="Genomic_DNA"/>
</dbReference>
<feature type="region of interest" description="Disordered" evidence="2">
    <location>
        <begin position="322"/>
        <end position="341"/>
    </location>
</feature>
<feature type="compositionally biased region" description="Polar residues" evidence="2">
    <location>
        <begin position="390"/>
        <end position="403"/>
    </location>
</feature>
<dbReference type="AlphaFoldDB" id="A0A835CUB6"/>
<feature type="compositionally biased region" description="Polar residues" evidence="2">
    <location>
        <begin position="322"/>
        <end position="335"/>
    </location>
</feature>
<name>A0A835CUB6_APHGI</name>
<dbReference type="Pfam" id="PF05205">
    <property type="entry name" value="COMPASS-Shg1"/>
    <property type="match status" value="1"/>
</dbReference>
<dbReference type="OrthoDB" id="7605699at2759"/>
<reference evidence="4 5" key="1">
    <citation type="submission" date="2020-08" db="EMBL/GenBank/DDBJ databases">
        <title>Aphidius gifuensis genome sequencing and assembly.</title>
        <authorList>
            <person name="Du Z."/>
        </authorList>
    </citation>
    <scope>NUCLEOTIDE SEQUENCE [LARGE SCALE GENOMIC DNA]</scope>
    <source>
        <strain evidence="4">YNYX2018</strain>
        <tissue evidence="4">Adults</tissue>
    </source>
</reference>
<feature type="compositionally biased region" description="Basic and acidic residues" evidence="2">
    <location>
        <begin position="598"/>
        <end position="643"/>
    </location>
</feature>
<proteinExistence type="predicted"/>
<feature type="region of interest" description="Disordered" evidence="2">
    <location>
        <begin position="1065"/>
        <end position="1179"/>
    </location>
</feature>
<feature type="coiled-coil region" evidence="1">
    <location>
        <begin position="462"/>
        <end position="509"/>
    </location>
</feature>
<gene>
    <name evidence="4" type="ORF">HCN44_007926</name>
</gene>
<feature type="region of interest" description="Disordered" evidence="2">
    <location>
        <begin position="522"/>
        <end position="733"/>
    </location>
</feature>
<dbReference type="PANTHER" id="PTHR31532:SF10">
    <property type="entry name" value="BIORIENTATION OF CHROMOSOMES IN CELL DIVISION PROTEIN 1-LIKE 1"/>
    <property type="match status" value="1"/>
</dbReference>
<feature type="compositionally biased region" description="Basic and acidic residues" evidence="2">
    <location>
        <begin position="407"/>
        <end position="418"/>
    </location>
</feature>
<dbReference type="GO" id="GO:0031297">
    <property type="term" value="P:replication fork processing"/>
    <property type="evidence" value="ECO:0007669"/>
    <property type="project" value="TreeGrafter"/>
</dbReference>
<evidence type="ECO:0000256" key="1">
    <source>
        <dbReference type="SAM" id="Coils"/>
    </source>
</evidence>
<dbReference type="InterPro" id="IPR055264">
    <property type="entry name" value="BOD1/SHG1_dom"/>
</dbReference>
<feature type="compositionally biased region" description="Basic and acidic residues" evidence="2">
    <location>
        <begin position="550"/>
        <end position="583"/>
    </location>
</feature>
<feature type="region of interest" description="Disordered" evidence="2">
    <location>
        <begin position="390"/>
        <end position="454"/>
    </location>
</feature>
<sequence length="1179" mass="133950">MDSTFKNTLIPGSPRLVDHIVGEVKSQGIFDQFRKECIADVDTKPAYQNLRTRVENSVNSFLSKQMWKPDLNKNQLREALRKQMSDSSYLDAGVERIVDQVVNPKIYSIFMPQIEDVVYKFLGLEKPNHDNNGSCEFKDLLPVDLDPVSPESDKNSLKDVSLDSADANIKKLDTGEEKLVPPGVEENEDSINHETSLNPDIDNNGHVKKSNNKFEIKAEKISASEIEPRIIISSFSTLNNSEKSEDDEDESPPFEPIESLNFNESNVSNESHLSGISELTSHRSRSPNFSNDFSRDNVDFSNYETQFSKFSSDSRLSIVTDCGSSNQASTSISNNSRDENKKEKMMLIDNFIAIRDQMSENINDNSYFDNNMPKENILKLADNVNSQGVKLNSSFNESSDDGTNNGKKNESESKEKYKSCHSSKSKSLNEKSASRETSHKTNRKKSSHSESQSDIYSKLEAIEKHKSSIDKLKDDQLQEQNERETKNLKNFYKEKIRELMEKKDLTEKEKITNDSKYININKITLGDSSTEIEKSTLKKNYRSTSKTRSSSHDSKNLKSLLKDNLKNKKTETQEKSKHNEGHLSSKNHKSWRLTESSARPDSKKSLKNEQQEKSKNPGKDSYAKKSAKDEEIRREKSDTESKDKKRKDDKKSKSKDNYCSPRNNSSNRHSSDRDGSNGSNGKNSEKSNSCLNYSSSGQAEFSNISNESSNTGNSSNETSDNNKISQMGFLQAPERKYSIDNNTLIENVSSRIIDDAQNEVSLPLKKRSLQSDKNPSVNQNTIKKLKFAEKFQEAKKREKMRKNMEKSEQERLFQSSVGNLPGKNDVITISDKERCQIIHIQSEDEAEPYPENQTNFRSNELSKKIIAVNEITQSEAVNKESNQKSRLSTVELSVRQSMNEMISGDSLQEIELTDAENSPISVLNQEEEEKKLADNYIIQIPKDISESKSILKLKVGRKSCTDDRQKLFETSSSLSKHVHNPENFSSTKKIEFSDDEDDCLYFIKDDEPLNKFTKFLKSLDHKEFDYIKNPEQILKNKIVENGFTMAPPQVKQKYSTSPLSDILLNNSNNNDASDFKISGDDEEIISPTKKKRMGRPKKQRLGFTSHTSQHSMDGENFIMPLSPESDVSATSDKTSNANTLKDEKNRLKGSNQRYASDDLYKPRPLFASSSRRSRRSNQA</sequence>
<evidence type="ECO:0000259" key="3">
    <source>
        <dbReference type="Pfam" id="PF05205"/>
    </source>
</evidence>
<feature type="compositionally biased region" description="Polar residues" evidence="2">
    <location>
        <begin position="1102"/>
        <end position="1111"/>
    </location>
</feature>
<accession>A0A835CUB6</accession>
<comment type="caution">
    <text evidence="4">The sequence shown here is derived from an EMBL/GenBank/DDBJ whole genome shotgun (WGS) entry which is preliminary data.</text>
</comment>
<feature type="compositionally biased region" description="Basic residues" evidence="2">
    <location>
        <begin position="1088"/>
        <end position="1100"/>
    </location>
</feature>
<feature type="compositionally biased region" description="Polar residues" evidence="2">
    <location>
        <begin position="1125"/>
        <end position="1139"/>
    </location>
</feature>
<evidence type="ECO:0000313" key="5">
    <source>
        <dbReference type="Proteomes" id="UP000639338"/>
    </source>
</evidence>